<keyword evidence="3" id="KW-0732">Signal</keyword>
<accession>A0A3B4YXA6</accession>
<evidence type="ECO:0000313" key="6">
    <source>
        <dbReference type="Proteomes" id="UP000261360"/>
    </source>
</evidence>
<feature type="domain" description="Peptidase S1" evidence="4">
    <location>
        <begin position="28"/>
        <end position="252"/>
    </location>
</feature>
<dbReference type="PANTHER" id="PTHR24276:SF98">
    <property type="entry name" value="FI18310P1-RELATED"/>
    <property type="match status" value="1"/>
</dbReference>
<dbReference type="GeneTree" id="ENSGT00390000009571"/>
<dbReference type="InterPro" id="IPR001314">
    <property type="entry name" value="Peptidase_S1A"/>
</dbReference>
<evidence type="ECO:0000256" key="2">
    <source>
        <dbReference type="ARBA" id="ARBA00023157"/>
    </source>
</evidence>
<reference evidence="5" key="2">
    <citation type="submission" date="2025-09" db="UniProtKB">
        <authorList>
            <consortium name="Ensembl"/>
        </authorList>
    </citation>
    <scope>IDENTIFICATION</scope>
</reference>
<dbReference type="PROSITE" id="PS50240">
    <property type="entry name" value="TRYPSIN_DOM"/>
    <property type="match status" value="1"/>
</dbReference>
<dbReference type="PANTHER" id="PTHR24276">
    <property type="entry name" value="POLYSERASE-RELATED"/>
    <property type="match status" value="1"/>
</dbReference>
<evidence type="ECO:0000256" key="1">
    <source>
        <dbReference type="ARBA" id="ARBA00007664"/>
    </source>
</evidence>
<dbReference type="InterPro" id="IPR043504">
    <property type="entry name" value="Peptidase_S1_PA_chymotrypsin"/>
</dbReference>
<dbReference type="InterPro" id="IPR001254">
    <property type="entry name" value="Trypsin_dom"/>
</dbReference>
<reference evidence="5" key="1">
    <citation type="submission" date="2025-08" db="UniProtKB">
        <authorList>
            <consortium name="Ensembl"/>
        </authorList>
    </citation>
    <scope>IDENTIFICATION</scope>
</reference>
<dbReference type="InterPro" id="IPR009003">
    <property type="entry name" value="Peptidase_S1_PA"/>
</dbReference>
<proteinExistence type="inferred from homology"/>
<dbReference type="InterPro" id="IPR050430">
    <property type="entry name" value="Peptidase_S1"/>
</dbReference>
<evidence type="ECO:0000256" key="3">
    <source>
        <dbReference type="SAM" id="SignalP"/>
    </source>
</evidence>
<feature type="chain" id="PRO_5017335204" description="Peptidase S1 domain-containing protein" evidence="3">
    <location>
        <begin position="19"/>
        <end position="252"/>
    </location>
</feature>
<comment type="similarity">
    <text evidence="1">Belongs to the peptidase S1 family.</text>
</comment>
<dbReference type="PROSITE" id="PS00134">
    <property type="entry name" value="TRYPSIN_HIS"/>
    <property type="match status" value="1"/>
</dbReference>
<feature type="signal peptide" evidence="3">
    <location>
        <begin position="1"/>
        <end position="18"/>
    </location>
</feature>
<dbReference type="STRING" id="1841481.ENSSLDP00000027379"/>
<protein>
    <recommendedName>
        <fullName evidence="4">Peptidase S1 domain-containing protein</fullName>
    </recommendedName>
</protein>
<evidence type="ECO:0000259" key="4">
    <source>
        <dbReference type="PROSITE" id="PS50240"/>
    </source>
</evidence>
<dbReference type="GO" id="GO:0006508">
    <property type="term" value="P:proteolysis"/>
    <property type="evidence" value="ECO:0007669"/>
    <property type="project" value="InterPro"/>
</dbReference>
<dbReference type="SMART" id="SM00020">
    <property type="entry name" value="Tryp_SPc"/>
    <property type="match status" value="1"/>
</dbReference>
<evidence type="ECO:0000313" key="5">
    <source>
        <dbReference type="Ensembl" id="ENSSLDP00000027379.1"/>
    </source>
</evidence>
<dbReference type="InterPro" id="IPR018114">
    <property type="entry name" value="TRYPSIN_HIS"/>
</dbReference>
<keyword evidence="6" id="KW-1185">Reference proteome</keyword>
<name>A0A3B4YXA6_SERLL</name>
<keyword evidence="2" id="KW-1015">Disulfide bond</keyword>
<organism evidence="5 6">
    <name type="scientific">Seriola lalandi dorsalis</name>
    <dbReference type="NCBI Taxonomy" id="1841481"/>
    <lineage>
        <taxon>Eukaryota</taxon>
        <taxon>Metazoa</taxon>
        <taxon>Chordata</taxon>
        <taxon>Craniata</taxon>
        <taxon>Vertebrata</taxon>
        <taxon>Euteleostomi</taxon>
        <taxon>Actinopterygii</taxon>
        <taxon>Neopterygii</taxon>
        <taxon>Teleostei</taxon>
        <taxon>Neoteleostei</taxon>
        <taxon>Acanthomorphata</taxon>
        <taxon>Carangaria</taxon>
        <taxon>Carangiformes</taxon>
        <taxon>Carangidae</taxon>
        <taxon>Seriola</taxon>
    </lineage>
</organism>
<dbReference type="PRINTS" id="PR00722">
    <property type="entry name" value="CHYMOTRYPSIN"/>
</dbReference>
<dbReference type="Pfam" id="PF00089">
    <property type="entry name" value="Trypsin"/>
    <property type="match status" value="1"/>
</dbReference>
<dbReference type="GO" id="GO:0004252">
    <property type="term" value="F:serine-type endopeptidase activity"/>
    <property type="evidence" value="ECO:0007669"/>
    <property type="project" value="InterPro"/>
</dbReference>
<dbReference type="AlphaFoldDB" id="A0A3B4YXA6"/>
<dbReference type="Gene3D" id="2.40.10.10">
    <property type="entry name" value="Trypsin-like serine proteases"/>
    <property type="match status" value="2"/>
</dbReference>
<dbReference type="Ensembl" id="ENSSLDT00000028216.1">
    <property type="protein sequence ID" value="ENSSLDP00000027379.1"/>
    <property type="gene ID" value="ENSSLDG00000021236.1"/>
</dbReference>
<dbReference type="SUPFAM" id="SSF50494">
    <property type="entry name" value="Trypsin-like serine proteases"/>
    <property type="match status" value="1"/>
</dbReference>
<sequence>KTEMTLMLLLFWPWLVTGSSVTDLQKRIIGGRHCERQYHVRLRGVAADGSWSPCGGSLISNRWILTAAHCLKPGRTMFANVSVTPGSPAQEVQITAEPVIYVDKDNNNNNNNNDRSHDIMLLQLPSPTHIKPFIFLQRINFSSSSSSSLEPGKSPVLHCADIDVVDCEDLKKTLQQNFQKVYRVKKYQHWFCGQTPGIDICYGDSGGGAVYGDKIYGVISFLGDPKYVCRKATAFMDVCNPEYTAWINKTIT</sequence>
<dbReference type="Proteomes" id="UP000261360">
    <property type="component" value="Unplaced"/>
</dbReference>